<keyword evidence="3" id="KW-1185">Reference proteome</keyword>
<sequence length="77" mass="8180">MAVLAVEQDHAGGGHVQRQPQHGGDKQHDREDGEGQRALHGDHRQQHHQRDGDVEAGPARSAARHVPGGAFPGRGGC</sequence>
<protein>
    <submittedName>
        <fullName evidence="2">Uncharacterized protein</fullName>
    </submittedName>
</protein>
<accession>A0A9P6XQD6</accession>
<dbReference type="AlphaFoldDB" id="A0A9P6XQD6"/>
<organism evidence="2 3">
    <name type="scientific">Rhizopus delemar</name>
    <dbReference type="NCBI Taxonomy" id="936053"/>
    <lineage>
        <taxon>Eukaryota</taxon>
        <taxon>Fungi</taxon>
        <taxon>Fungi incertae sedis</taxon>
        <taxon>Mucoromycota</taxon>
        <taxon>Mucoromycotina</taxon>
        <taxon>Mucoromycetes</taxon>
        <taxon>Mucorales</taxon>
        <taxon>Mucorineae</taxon>
        <taxon>Rhizopodaceae</taxon>
        <taxon>Rhizopus</taxon>
    </lineage>
</organism>
<comment type="caution">
    <text evidence="2">The sequence shown here is derived from an EMBL/GenBank/DDBJ whole genome shotgun (WGS) entry which is preliminary data.</text>
</comment>
<dbReference type="EMBL" id="JAANIU010012756">
    <property type="protein sequence ID" value="KAG1530294.1"/>
    <property type="molecule type" value="Genomic_DNA"/>
</dbReference>
<evidence type="ECO:0000313" key="2">
    <source>
        <dbReference type="EMBL" id="KAG1530294.1"/>
    </source>
</evidence>
<feature type="region of interest" description="Disordered" evidence="1">
    <location>
        <begin position="1"/>
        <end position="77"/>
    </location>
</feature>
<gene>
    <name evidence="2" type="ORF">G6F50_017416</name>
</gene>
<evidence type="ECO:0000256" key="1">
    <source>
        <dbReference type="SAM" id="MobiDB-lite"/>
    </source>
</evidence>
<reference evidence="2 3" key="1">
    <citation type="journal article" date="2020" name="Microb. Genom.">
        <title>Genetic diversity of clinical and environmental Mucorales isolates obtained from an investigation of mucormycosis cases among solid organ transplant recipients.</title>
        <authorList>
            <person name="Nguyen M.H."/>
            <person name="Kaul D."/>
            <person name="Muto C."/>
            <person name="Cheng S.J."/>
            <person name="Richter R.A."/>
            <person name="Bruno V.M."/>
            <person name="Liu G."/>
            <person name="Beyhan S."/>
            <person name="Sundermann A.J."/>
            <person name="Mounaud S."/>
            <person name="Pasculle A.W."/>
            <person name="Nierman W.C."/>
            <person name="Driscoll E."/>
            <person name="Cumbie R."/>
            <person name="Clancy C.J."/>
            <person name="Dupont C.L."/>
        </authorList>
    </citation>
    <scope>NUCLEOTIDE SEQUENCE [LARGE SCALE GENOMIC DNA]</scope>
    <source>
        <strain evidence="2 3">GL24</strain>
    </source>
</reference>
<proteinExistence type="predicted"/>
<feature type="compositionally biased region" description="Basic and acidic residues" evidence="1">
    <location>
        <begin position="23"/>
        <end position="53"/>
    </location>
</feature>
<evidence type="ECO:0000313" key="3">
    <source>
        <dbReference type="Proteomes" id="UP000740926"/>
    </source>
</evidence>
<name>A0A9P6XQD6_9FUNG</name>
<dbReference type="Proteomes" id="UP000740926">
    <property type="component" value="Unassembled WGS sequence"/>
</dbReference>